<dbReference type="Proteomes" id="UP000034961">
    <property type="component" value="Unassembled WGS sequence"/>
</dbReference>
<organism evidence="1 2">
    <name type="scientific">Candidatus Roizmanbacteria bacterium GW2011_GWA1_41_13</name>
    <dbReference type="NCBI Taxonomy" id="1618474"/>
    <lineage>
        <taxon>Bacteria</taxon>
        <taxon>Candidatus Roizmaniibacteriota</taxon>
    </lineage>
</organism>
<evidence type="ECO:0000313" key="1">
    <source>
        <dbReference type="EMBL" id="KKR91285.1"/>
    </source>
</evidence>
<dbReference type="AlphaFoldDB" id="A0A0G0X3N5"/>
<gene>
    <name evidence="1" type="ORF">UU41_C0042G0004</name>
</gene>
<comment type="caution">
    <text evidence="1">The sequence shown here is derived from an EMBL/GenBank/DDBJ whole genome shotgun (WGS) entry which is preliminary data.</text>
</comment>
<dbReference type="InterPro" id="IPR025534">
    <property type="entry name" value="DUF4420"/>
</dbReference>
<evidence type="ECO:0008006" key="3">
    <source>
        <dbReference type="Google" id="ProtNLM"/>
    </source>
</evidence>
<reference evidence="1 2" key="1">
    <citation type="journal article" date="2015" name="Nature">
        <title>rRNA introns, odd ribosomes, and small enigmatic genomes across a large radiation of phyla.</title>
        <authorList>
            <person name="Brown C.T."/>
            <person name="Hug L.A."/>
            <person name="Thomas B.C."/>
            <person name="Sharon I."/>
            <person name="Castelle C.J."/>
            <person name="Singh A."/>
            <person name="Wilkins M.J."/>
            <person name="Williams K.H."/>
            <person name="Banfield J.F."/>
        </authorList>
    </citation>
    <scope>NUCLEOTIDE SEQUENCE [LARGE SCALE GENOMIC DNA]</scope>
</reference>
<proteinExistence type="predicted"/>
<evidence type="ECO:0000313" key="2">
    <source>
        <dbReference type="Proteomes" id="UP000034961"/>
    </source>
</evidence>
<protein>
    <recommendedName>
        <fullName evidence="3">PD-(D/E)XK motif protein</fullName>
    </recommendedName>
</protein>
<dbReference type="Pfam" id="PF14390">
    <property type="entry name" value="DUF4420"/>
    <property type="match status" value="1"/>
</dbReference>
<dbReference type="EMBL" id="LCAN01000042">
    <property type="protein sequence ID" value="KKR91285.1"/>
    <property type="molecule type" value="Genomic_DNA"/>
</dbReference>
<accession>A0A0G0X3N5</accession>
<sequence>MKQSNTYLKTDISFGGILQPIVESLERNQRQPGKLVGQEVVIYTRDDVQAIIALDAGNNVHLLITPPSNGDPRLSRFELKGLKITDMEWSVAGRNSQLYLDISCATGTMPSFRRPFLRFAEDVLLEISHPERVPADAAYTTCLRWRKFWSPEIGTEITREWIHGLFGELVFLADLIERFGPGVTDSWTGPLGKDQDFQKGTDIAAEIKTSVEIPVSIICNIRQLDSDLFKQLYIVCYRLTPSETGITLPEMVRRVERLLGEDETQLDKFYEKLTAAGYQLQLESSYSEFRTDYSQAVVYRVDDKFPRIVEKSFIDAPDHRITGIRYTLQLTGLSELTIDSVADQLKRFVK</sequence>
<name>A0A0G0X3N5_9BACT</name>